<evidence type="ECO:0000313" key="2">
    <source>
        <dbReference type="Proteomes" id="UP000596742"/>
    </source>
</evidence>
<reference evidence="1" key="1">
    <citation type="submission" date="2018-11" db="EMBL/GenBank/DDBJ databases">
        <authorList>
            <person name="Alioto T."/>
            <person name="Alioto T."/>
        </authorList>
    </citation>
    <scope>NUCLEOTIDE SEQUENCE</scope>
</reference>
<comment type="caution">
    <text evidence="1">The sequence shown here is derived from an EMBL/GenBank/DDBJ whole genome shotgun (WGS) entry which is preliminary data.</text>
</comment>
<evidence type="ECO:0000313" key="1">
    <source>
        <dbReference type="EMBL" id="VDI18382.1"/>
    </source>
</evidence>
<dbReference type="Proteomes" id="UP000596742">
    <property type="component" value="Unassembled WGS sequence"/>
</dbReference>
<dbReference type="OrthoDB" id="6174368at2759"/>
<dbReference type="EMBL" id="UYJE01003333">
    <property type="protein sequence ID" value="VDI18382.1"/>
    <property type="molecule type" value="Genomic_DNA"/>
</dbReference>
<keyword evidence="2" id="KW-1185">Reference proteome</keyword>
<proteinExistence type="predicted"/>
<protein>
    <submittedName>
        <fullName evidence="1">Uncharacterized protein</fullName>
    </submittedName>
</protein>
<name>A0A8B6DD78_MYTGA</name>
<dbReference type="AlphaFoldDB" id="A0A8B6DD78"/>
<accession>A0A8B6DD78</accession>
<organism evidence="1 2">
    <name type="scientific">Mytilus galloprovincialis</name>
    <name type="common">Mediterranean mussel</name>
    <dbReference type="NCBI Taxonomy" id="29158"/>
    <lineage>
        <taxon>Eukaryota</taxon>
        <taxon>Metazoa</taxon>
        <taxon>Spiralia</taxon>
        <taxon>Lophotrochozoa</taxon>
        <taxon>Mollusca</taxon>
        <taxon>Bivalvia</taxon>
        <taxon>Autobranchia</taxon>
        <taxon>Pteriomorphia</taxon>
        <taxon>Mytilida</taxon>
        <taxon>Mytiloidea</taxon>
        <taxon>Mytilidae</taxon>
        <taxon>Mytilinae</taxon>
        <taxon>Mytilus</taxon>
    </lineage>
</organism>
<gene>
    <name evidence="1" type="ORF">MGAL_10B034378</name>
</gene>
<sequence>MNQLRKTQQCYAKNYILIYVYGTADMNWFRLELPEEAITGDESNKHFKLDTLEHSGHSDVGLTSLTSGFENLEENCVEEVSNVNDSIFHDGISRLESLISELEKEENEKFNVSCKFKVVEEDGKSMFSCSLCNKNYKLGDFGKKIQNVKFHASSRGHLANVYAVGMNEEIDSTIKTMFDAIEVELGKGIFLLNRKNAHSRSCKIDINLGCRGNPVQRAREHANSRDHKERQAKFQTNKTRDIASFFIKGNLNEEKTS</sequence>